<sequence length="112" mass="12537">MFLQQKLILCPITPVKLVDFILRGRTRRSLSADFQHFLHGLLIVSIPQVLPHPRKVNVSGLVCDLHFPHHTQDSPLKQWILEGQIAGNAVLFVVDGVLGDVHADRAVHKRGV</sequence>
<dbReference type="AlphaFoldDB" id="A0A8D8D631"/>
<dbReference type="EMBL" id="HBUE01257114">
    <property type="protein sequence ID" value="CAG6557101.1"/>
    <property type="molecule type" value="Transcribed_RNA"/>
</dbReference>
<reference evidence="1" key="1">
    <citation type="submission" date="2021-05" db="EMBL/GenBank/DDBJ databases">
        <authorList>
            <person name="Alioto T."/>
            <person name="Alioto T."/>
            <person name="Gomez Garrido J."/>
        </authorList>
    </citation>
    <scope>NUCLEOTIDE SEQUENCE</scope>
</reference>
<evidence type="ECO:0000313" key="1">
    <source>
        <dbReference type="EMBL" id="CAG6505801.1"/>
    </source>
</evidence>
<organism evidence="1">
    <name type="scientific">Culex pipiens</name>
    <name type="common">House mosquito</name>
    <dbReference type="NCBI Taxonomy" id="7175"/>
    <lineage>
        <taxon>Eukaryota</taxon>
        <taxon>Metazoa</taxon>
        <taxon>Ecdysozoa</taxon>
        <taxon>Arthropoda</taxon>
        <taxon>Hexapoda</taxon>
        <taxon>Insecta</taxon>
        <taxon>Pterygota</taxon>
        <taxon>Neoptera</taxon>
        <taxon>Endopterygota</taxon>
        <taxon>Diptera</taxon>
        <taxon>Nematocera</taxon>
        <taxon>Culicoidea</taxon>
        <taxon>Culicidae</taxon>
        <taxon>Culicinae</taxon>
        <taxon>Culicini</taxon>
        <taxon>Culex</taxon>
        <taxon>Culex</taxon>
    </lineage>
</organism>
<dbReference type="EMBL" id="HBUE01152111">
    <property type="protein sequence ID" value="CAG6505801.1"/>
    <property type="molecule type" value="Transcribed_RNA"/>
</dbReference>
<proteinExistence type="predicted"/>
<name>A0A8D8D631_CULPI</name>
<accession>A0A8D8D631</accession>
<dbReference type="EMBL" id="HBUE01045248">
    <property type="protein sequence ID" value="CAG6462344.1"/>
    <property type="molecule type" value="Transcribed_RNA"/>
</dbReference>
<protein>
    <submittedName>
        <fullName evidence="1">(northern house mosquito) hypothetical protein</fullName>
    </submittedName>
</protein>
<dbReference type="EMBL" id="HBUE01045247">
    <property type="protein sequence ID" value="CAG6462343.1"/>
    <property type="molecule type" value="Transcribed_RNA"/>
</dbReference>